<keyword evidence="1" id="KW-0812">Transmembrane</keyword>
<dbReference type="InterPro" id="IPR021683">
    <property type="entry name" value="DUF3267"/>
</dbReference>
<reference evidence="3" key="1">
    <citation type="submission" date="2017-02" db="EMBL/GenBank/DDBJ databases">
        <authorList>
            <person name="Varghese N."/>
            <person name="Submissions S."/>
        </authorList>
    </citation>
    <scope>NUCLEOTIDE SEQUENCE [LARGE SCALE GENOMIC DNA]</scope>
    <source>
        <strain evidence="3">ATCC 700200</strain>
    </source>
</reference>
<sequence>MRIHIGSPQLSRTFDPSSLGWKPVSGLKSTHYVWLALVIGLPCFLGSLIVLYHSISDWKKGVLSQPGGRVLLFTCLLLMVPVHELIHALAYRCGLRSPHLILGIWPRRFLIYVLYDAPLPKARVLRMLAAPLVTLTFLPLGLLLFLQGDLASLTTYFILVHTSACSGDIITWIRFWKQVPPNALIHNQGETTYWGHALGEASSPGEKLE</sequence>
<feature type="transmembrane region" description="Helical" evidence="1">
    <location>
        <begin position="127"/>
        <end position="147"/>
    </location>
</feature>
<dbReference type="OrthoDB" id="1778118at2"/>
<accession>A0A1T4Z250</accession>
<evidence type="ECO:0000313" key="2">
    <source>
        <dbReference type="EMBL" id="SKB08114.1"/>
    </source>
</evidence>
<dbReference type="Proteomes" id="UP000190774">
    <property type="component" value="Unassembled WGS sequence"/>
</dbReference>
<evidence type="ECO:0000256" key="1">
    <source>
        <dbReference type="SAM" id="Phobius"/>
    </source>
</evidence>
<dbReference type="AlphaFoldDB" id="A0A1T4Z250"/>
<keyword evidence="3" id="KW-1185">Reference proteome</keyword>
<organism evidence="2 3">
    <name type="scientific">Prosthecobacter debontii</name>
    <dbReference type="NCBI Taxonomy" id="48467"/>
    <lineage>
        <taxon>Bacteria</taxon>
        <taxon>Pseudomonadati</taxon>
        <taxon>Verrucomicrobiota</taxon>
        <taxon>Verrucomicrobiia</taxon>
        <taxon>Verrucomicrobiales</taxon>
        <taxon>Verrucomicrobiaceae</taxon>
        <taxon>Prosthecobacter</taxon>
    </lineage>
</organism>
<keyword evidence="1" id="KW-1133">Transmembrane helix</keyword>
<feature type="transmembrane region" description="Helical" evidence="1">
    <location>
        <begin position="32"/>
        <end position="51"/>
    </location>
</feature>
<protein>
    <submittedName>
        <fullName evidence="2">Putative zincin peptidase</fullName>
    </submittedName>
</protein>
<gene>
    <name evidence="2" type="ORF">SAMN02745166_04863</name>
</gene>
<proteinExistence type="predicted"/>
<name>A0A1T4Z250_9BACT</name>
<feature type="transmembrane region" description="Helical" evidence="1">
    <location>
        <begin position="71"/>
        <end position="91"/>
    </location>
</feature>
<dbReference type="Pfam" id="PF11667">
    <property type="entry name" value="DUF3267"/>
    <property type="match status" value="1"/>
</dbReference>
<keyword evidence="1" id="KW-0472">Membrane</keyword>
<dbReference type="EMBL" id="FUYE01000026">
    <property type="protein sequence ID" value="SKB08114.1"/>
    <property type="molecule type" value="Genomic_DNA"/>
</dbReference>
<evidence type="ECO:0000313" key="3">
    <source>
        <dbReference type="Proteomes" id="UP000190774"/>
    </source>
</evidence>